<dbReference type="InterPro" id="IPR006260">
    <property type="entry name" value="TonB/TolA_C"/>
</dbReference>
<reference evidence="13 14" key="1">
    <citation type="submission" date="2020-04" db="EMBL/GenBank/DDBJ databases">
        <title>Thalassotalea sp. M1531, isolated from the surface of marine red alga.</title>
        <authorList>
            <person name="Pang L."/>
            <person name="Lu D.-C."/>
        </authorList>
    </citation>
    <scope>NUCLEOTIDE SEQUENCE [LARGE SCALE GENOMIC DNA]</scope>
    <source>
        <strain evidence="13 14">M1531</strain>
    </source>
</reference>
<dbReference type="Gene3D" id="3.30.1150.10">
    <property type="match status" value="1"/>
</dbReference>
<feature type="region of interest" description="Disordered" evidence="11">
    <location>
        <begin position="47"/>
        <end position="70"/>
    </location>
</feature>
<gene>
    <name evidence="13" type="ORF">HII17_10425</name>
</gene>
<dbReference type="FunFam" id="3.30.1150.10:FF:000006">
    <property type="entry name" value="Protein TonB"/>
    <property type="match status" value="1"/>
</dbReference>
<comment type="similarity">
    <text evidence="2 10">Belongs to the TonB family.</text>
</comment>
<keyword evidence="14" id="KW-1185">Reference proteome</keyword>
<keyword evidence="4 10" id="KW-1003">Cell membrane</keyword>
<dbReference type="NCBIfam" id="TIGR01352">
    <property type="entry name" value="tonB_Cterm"/>
    <property type="match status" value="1"/>
</dbReference>
<organism evidence="13 14">
    <name type="scientific">Thalassotalea algicola</name>
    <dbReference type="NCBI Taxonomy" id="2716224"/>
    <lineage>
        <taxon>Bacteria</taxon>
        <taxon>Pseudomonadati</taxon>
        <taxon>Pseudomonadota</taxon>
        <taxon>Gammaproteobacteria</taxon>
        <taxon>Alteromonadales</taxon>
        <taxon>Colwelliaceae</taxon>
        <taxon>Thalassotalea</taxon>
    </lineage>
</organism>
<evidence type="ECO:0000256" key="3">
    <source>
        <dbReference type="ARBA" id="ARBA00022448"/>
    </source>
</evidence>
<name>A0A7Y0Q7K3_9GAMM</name>
<dbReference type="AlphaFoldDB" id="A0A7Y0Q7K3"/>
<evidence type="ECO:0000256" key="9">
    <source>
        <dbReference type="ARBA" id="ARBA00023136"/>
    </source>
</evidence>
<keyword evidence="6" id="KW-0812">Transmembrane</keyword>
<evidence type="ECO:0000256" key="10">
    <source>
        <dbReference type="RuleBase" id="RU362123"/>
    </source>
</evidence>
<accession>A0A7Y0Q7K3</accession>
<dbReference type="InterPro" id="IPR037682">
    <property type="entry name" value="TonB_C"/>
</dbReference>
<evidence type="ECO:0000256" key="4">
    <source>
        <dbReference type="ARBA" id="ARBA00022475"/>
    </source>
</evidence>
<evidence type="ECO:0000256" key="5">
    <source>
        <dbReference type="ARBA" id="ARBA00022519"/>
    </source>
</evidence>
<dbReference type="GO" id="GO:0055085">
    <property type="term" value="P:transmembrane transport"/>
    <property type="evidence" value="ECO:0007669"/>
    <property type="project" value="InterPro"/>
</dbReference>
<evidence type="ECO:0000313" key="13">
    <source>
        <dbReference type="EMBL" id="NMP31982.1"/>
    </source>
</evidence>
<dbReference type="InterPro" id="IPR003538">
    <property type="entry name" value="TonB"/>
</dbReference>
<keyword evidence="5 10" id="KW-0997">Cell inner membrane</keyword>
<comment type="subcellular location">
    <subcellularLocation>
        <location evidence="1 10">Cell inner membrane</location>
        <topology evidence="1 10">Single-pass membrane protein</topology>
        <orientation evidence="1 10">Periplasmic side</orientation>
    </subcellularLocation>
</comment>
<evidence type="ECO:0000313" key="14">
    <source>
        <dbReference type="Proteomes" id="UP000568664"/>
    </source>
</evidence>
<comment type="caution">
    <text evidence="13">The sequence shown here is derived from an EMBL/GenBank/DDBJ whole genome shotgun (WGS) entry which is preliminary data.</text>
</comment>
<dbReference type="PROSITE" id="PS52015">
    <property type="entry name" value="TONB_CTD"/>
    <property type="match status" value="1"/>
</dbReference>
<dbReference type="PANTHER" id="PTHR33446">
    <property type="entry name" value="PROTEIN TONB-RELATED"/>
    <property type="match status" value="1"/>
</dbReference>
<dbReference type="RefSeq" id="WP_169075308.1">
    <property type="nucleotide sequence ID" value="NZ_JABBXH010000003.1"/>
</dbReference>
<proteinExistence type="inferred from homology"/>
<protein>
    <recommendedName>
        <fullName evidence="10">Protein TonB</fullName>
    </recommendedName>
</protein>
<dbReference type="EMBL" id="JABBXH010000003">
    <property type="protein sequence ID" value="NMP31982.1"/>
    <property type="molecule type" value="Genomic_DNA"/>
</dbReference>
<keyword evidence="10" id="KW-0735">Signal-anchor</keyword>
<dbReference type="Pfam" id="PF03544">
    <property type="entry name" value="TonB_C"/>
    <property type="match status" value="1"/>
</dbReference>
<dbReference type="GO" id="GO:0015891">
    <property type="term" value="P:siderophore transport"/>
    <property type="evidence" value="ECO:0007669"/>
    <property type="project" value="InterPro"/>
</dbReference>
<keyword evidence="3 10" id="KW-0813">Transport</keyword>
<keyword evidence="8" id="KW-1133">Transmembrane helix</keyword>
<evidence type="ECO:0000256" key="7">
    <source>
        <dbReference type="ARBA" id="ARBA00022927"/>
    </source>
</evidence>
<evidence type="ECO:0000259" key="12">
    <source>
        <dbReference type="PROSITE" id="PS52015"/>
    </source>
</evidence>
<evidence type="ECO:0000256" key="1">
    <source>
        <dbReference type="ARBA" id="ARBA00004383"/>
    </source>
</evidence>
<dbReference type="Proteomes" id="UP000568664">
    <property type="component" value="Unassembled WGS sequence"/>
</dbReference>
<comment type="function">
    <text evidence="10">Interacts with outer membrane receptor proteins that carry out high-affinity binding and energy dependent uptake into the periplasmic space of specific substrates. It could act to transduce energy from the cytoplasmic membrane to specific energy-requiring processes in the outer membrane, resulting in the release into the periplasm of ligands bound by these outer membrane proteins.</text>
</comment>
<dbReference type="SUPFAM" id="SSF74653">
    <property type="entry name" value="TolA/TonB C-terminal domain"/>
    <property type="match status" value="1"/>
</dbReference>
<sequence>MNKLISSIGLGVATTFALFVFMAKLISSDDLNWQDTEKPPVITVLQTPDEPKVVPRERPKLTPPPPQQLPRVQNEMVSEVSDAILPGYQPTGLKIKTDIGIGNKFNVAPDGDARPIVRVNPKYPVPAARDGIEGWVSLSFDINEIGEVVNVKVTDAEPKRIFNKAATQALRRWKYRAKIVDGKPIVQHNLSVLLEFNMSQSS</sequence>
<keyword evidence="9" id="KW-0472">Membrane</keyword>
<dbReference type="GO" id="GO:0005886">
    <property type="term" value="C:plasma membrane"/>
    <property type="evidence" value="ECO:0007669"/>
    <property type="project" value="UniProtKB-SubCell"/>
</dbReference>
<evidence type="ECO:0000256" key="2">
    <source>
        <dbReference type="ARBA" id="ARBA00006555"/>
    </source>
</evidence>
<dbReference type="GO" id="GO:0031992">
    <property type="term" value="F:energy transducer activity"/>
    <property type="evidence" value="ECO:0007669"/>
    <property type="project" value="InterPro"/>
</dbReference>
<dbReference type="GO" id="GO:0015031">
    <property type="term" value="P:protein transport"/>
    <property type="evidence" value="ECO:0007669"/>
    <property type="project" value="UniProtKB-UniRule"/>
</dbReference>
<feature type="compositionally biased region" description="Basic and acidic residues" evidence="11">
    <location>
        <begin position="49"/>
        <end position="60"/>
    </location>
</feature>
<dbReference type="GO" id="GO:0030288">
    <property type="term" value="C:outer membrane-bounded periplasmic space"/>
    <property type="evidence" value="ECO:0007669"/>
    <property type="project" value="InterPro"/>
</dbReference>
<feature type="domain" description="TonB C-terminal" evidence="12">
    <location>
        <begin position="108"/>
        <end position="202"/>
    </location>
</feature>
<dbReference type="PANTHER" id="PTHR33446:SF14">
    <property type="entry name" value="PROTEIN TONB"/>
    <property type="match status" value="1"/>
</dbReference>
<dbReference type="InterPro" id="IPR051045">
    <property type="entry name" value="TonB-dependent_transducer"/>
</dbReference>
<evidence type="ECO:0000256" key="11">
    <source>
        <dbReference type="SAM" id="MobiDB-lite"/>
    </source>
</evidence>
<dbReference type="PRINTS" id="PR01374">
    <property type="entry name" value="TONBPROTEIN"/>
</dbReference>
<evidence type="ECO:0000256" key="6">
    <source>
        <dbReference type="ARBA" id="ARBA00022692"/>
    </source>
</evidence>
<keyword evidence="7 10" id="KW-0653">Protein transport</keyword>
<evidence type="ECO:0000256" key="8">
    <source>
        <dbReference type="ARBA" id="ARBA00022989"/>
    </source>
</evidence>